<gene>
    <name evidence="2" type="ORF">BaRGS_00031406</name>
</gene>
<name>A0ABD0JR03_9CAEN</name>
<dbReference type="AlphaFoldDB" id="A0ABD0JR03"/>
<reference evidence="2 3" key="1">
    <citation type="journal article" date="2023" name="Sci. Data">
        <title>Genome assembly of the Korean intertidal mud-creeper Batillaria attramentaria.</title>
        <authorList>
            <person name="Patra A.K."/>
            <person name="Ho P.T."/>
            <person name="Jun S."/>
            <person name="Lee S.J."/>
            <person name="Kim Y."/>
            <person name="Won Y.J."/>
        </authorList>
    </citation>
    <scope>NUCLEOTIDE SEQUENCE [LARGE SCALE GENOMIC DNA]</scope>
    <source>
        <strain evidence="2">Wonlab-2016</strain>
    </source>
</reference>
<comment type="caution">
    <text evidence="2">The sequence shown here is derived from an EMBL/GenBank/DDBJ whole genome shotgun (WGS) entry which is preliminary data.</text>
</comment>
<dbReference type="Proteomes" id="UP001519460">
    <property type="component" value="Unassembled WGS sequence"/>
</dbReference>
<evidence type="ECO:0000256" key="1">
    <source>
        <dbReference type="SAM" id="MobiDB-lite"/>
    </source>
</evidence>
<organism evidence="2 3">
    <name type="scientific">Batillaria attramentaria</name>
    <dbReference type="NCBI Taxonomy" id="370345"/>
    <lineage>
        <taxon>Eukaryota</taxon>
        <taxon>Metazoa</taxon>
        <taxon>Spiralia</taxon>
        <taxon>Lophotrochozoa</taxon>
        <taxon>Mollusca</taxon>
        <taxon>Gastropoda</taxon>
        <taxon>Caenogastropoda</taxon>
        <taxon>Sorbeoconcha</taxon>
        <taxon>Cerithioidea</taxon>
        <taxon>Batillariidae</taxon>
        <taxon>Batillaria</taxon>
    </lineage>
</organism>
<protein>
    <submittedName>
        <fullName evidence="2">Uncharacterized protein</fullName>
    </submittedName>
</protein>
<evidence type="ECO:0000313" key="2">
    <source>
        <dbReference type="EMBL" id="KAK7477341.1"/>
    </source>
</evidence>
<keyword evidence="3" id="KW-1185">Reference proteome</keyword>
<evidence type="ECO:0000313" key="3">
    <source>
        <dbReference type="Proteomes" id="UP001519460"/>
    </source>
</evidence>
<feature type="non-terminal residue" evidence="2">
    <location>
        <position position="1"/>
    </location>
</feature>
<feature type="non-terminal residue" evidence="2">
    <location>
        <position position="225"/>
    </location>
</feature>
<accession>A0ABD0JR03</accession>
<feature type="region of interest" description="Disordered" evidence="1">
    <location>
        <begin position="185"/>
        <end position="208"/>
    </location>
</feature>
<sequence>LRAYEVRGELLKACHHDARWSPPQDPWPNKATVGPNRGLVATGKTIQSLAAAAFETANFLLTPRSLCVNYLELGGFAVNSVFVEVEAPHYPDKTPREPVEFRRCRDISGEELWTTLCWRTLEGACELDSGLRHLAFNSPQLHALPARRRTDKQIETEGRHQLHAGKIEKLGKQAVQMGGMAVLQAPSRLQKPSPGKVKSTRPRENGRLSIKRVPHLSCGVTRRRE</sequence>
<dbReference type="EMBL" id="JACVVK020000353">
    <property type="protein sequence ID" value="KAK7477341.1"/>
    <property type="molecule type" value="Genomic_DNA"/>
</dbReference>
<proteinExistence type="predicted"/>